<keyword evidence="4 6" id="KW-0720">Serine protease</keyword>
<dbReference type="SUPFAM" id="SSF50993">
    <property type="entry name" value="Peptidase/esterase 'gauge' domain"/>
    <property type="match status" value="1"/>
</dbReference>
<proteinExistence type="inferred from homology"/>
<dbReference type="PRINTS" id="PR00862">
    <property type="entry name" value="PROLIGOPTASE"/>
</dbReference>
<keyword evidence="2 6" id="KW-0645">Protease</keyword>
<protein>
    <recommendedName>
        <fullName evidence="6">Prolyl endopeptidase</fullName>
        <ecNumber evidence="6">3.4.21.-</ecNumber>
    </recommendedName>
</protein>
<dbReference type="InterPro" id="IPR023302">
    <property type="entry name" value="Pept_S9A_N"/>
</dbReference>
<dbReference type="InterPro" id="IPR002470">
    <property type="entry name" value="Peptidase_S9A"/>
</dbReference>
<evidence type="ECO:0000313" key="9">
    <source>
        <dbReference type="EMBL" id="KAK9167225.1"/>
    </source>
</evidence>
<dbReference type="GO" id="GO:0004252">
    <property type="term" value="F:serine-type endopeptidase activity"/>
    <property type="evidence" value="ECO:0007669"/>
    <property type="project" value="UniProtKB-UniRule"/>
</dbReference>
<dbReference type="AlphaFoldDB" id="A0AAP0LAZ4"/>
<dbReference type="Gene3D" id="2.130.10.120">
    <property type="entry name" value="Prolyl oligopeptidase, N-terminal domain"/>
    <property type="match status" value="1"/>
</dbReference>
<dbReference type="Pfam" id="PF02897">
    <property type="entry name" value="Peptidase_S9_N"/>
    <property type="match status" value="1"/>
</dbReference>
<dbReference type="InterPro" id="IPR051543">
    <property type="entry name" value="Serine_Peptidase_S9A"/>
</dbReference>
<dbReference type="Pfam" id="PF00326">
    <property type="entry name" value="Peptidase_S9"/>
    <property type="match status" value="1"/>
</dbReference>
<evidence type="ECO:0000256" key="1">
    <source>
        <dbReference type="ARBA" id="ARBA00005228"/>
    </source>
</evidence>
<dbReference type="EC" id="3.4.21.-" evidence="6"/>
<name>A0AAP0LAZ4_9MAGN</name>
<evidence type="ECO:0000256" key="5">
    <source>
        <dbReference type="ARBA" id="ARBA00045448"/>
    </source>
</evidence>
<evidence type="ECO:0000256" key="6">
    <source>
        <dbReference type="RuleBase" id="RU368024"/>
    </source>
</evidence>
<dbReference type="GO" id="GO:0009507">
    <property type="term" value="C:chloroplast"/>
    <property type="evidence" value="ECO:0007669"/>
    <property type="project" value="TreeGrafter"/>
</dbReference>
<organism evidence="9 10">
    <name type="scientific">Stephania cephalantha</name>
    <dbReference type="NCBI Taxonomy" id="152367"/>
    <lineage>
        <taxon>Eukaryota</taxon>
        <taxon>Viridiplantae</taxon>
        <taxon>Streptophyta</taxon>
        <taxon>Embryophyta</taxon>
        <taxon>Tracheophyta</taxon>
        <taxon>Spermatophyta</taxon>
        <taxon>Magnoliopsida</taxon>
        <taxon>Ranunculales</taxon>
        <taxon>Menispermaceae</taxon>
        <taxon>Menispermoideae</taxon>
        <taxon>Cissampelideae</taxon>
        <taxon>Stephania</taxon>
    </lineage>
</organism>
<evidence type="ECO:0000259" key="8">
    <source>
        <dbReference type="Pfam" id="PF02897"/>
    </source>
</evidence>
<keyword evidence="10" id="KW-1185">Reference proteome</keyword>
<accession>A0AAP0LAZ4</accession>
<sequence length="578" mass="64331">MVLGMSISCSKLRTFKQGVFSQNQELMVLLAWHGLMIVKHCSIQSQMRSKDLLVFTERDSKFCLDISSTKDGKFITVNSNSRTSSEVYLIDANNPIVGLTRVQERVHGIKCFLEHHSGFFYILTNAPSLESQHLAGGSYYLVRREAKDFLSSKFQNVIVPSLHVNFQDMDIFDKHLVLFVEKDGCPMICSVDMPIDINCKQLVTLDDLNPWFFPLPSNLCQIVPGSNHDFLTSNYRVVFSSPVLPDVVIDYDMSKKKFYILQQEEVVGVDIDVKYMELLNAKAIVGLHFDDAKVQKLKDLSNTLTCERKEVISHDGVLIPLTILFSTKAHKKGHSPGILLGYGCYGEVLDKSWCAERLSLLERGWVVAFADVRGGGGVSPSWHKDGTGLLKLNSVYDFVACAKYLINEGYVHKNYLCSVGHSAGGLLLGVAINKYPDLFRAAILKVPFLDVCNTLSDPGLPLTTLDYEEFGDPNIPAQFENIHGYSPYDNIPSGSCCPSMLVTASFLDSRVGVWEAAKWVAKVREKMCHSCSRSVILKTNLSGGHFGEGGRFGQCEEAAFEYAFLMKVTGALEVADQM</sequence>
<dbReference type="EMBL" id="JBBNAG010000001">
    <property type="protein sequence ID" value="KAK9167225.1"/>
    <property type="molecule type" value="Genomic_DNA"/>
</dbReference>
<evidence type="ECO:0000259" key="7">
    <source>
        <dbReference type="Pfam" id="PF00326"/>
    </source>
</evidence>
<evidence type="ECO:0000256" key="3">
    <source>
        <dbReference type="ARBA" id="ARBA00022801"/>
    </source>
</evidence>
<dbReference type="Gene3D" id="3.40.50.1820">
    <property type="entry name" value="alpha/beta hydrolase"/>
    <property type="match status" value="1"/>
</dbReference>
<keyword evidence="3 6" id="KW-0378">Hydrolase</keyword>
<gene>
    <name evidence="9" type="ORF">Scep_002416</name>
</gene>
<evidence type="ECO:0000256" key="4">
    <source>
        <dbReference type="ARBA" id="ARBA00022825"/>
    </source>
</evidence>
<evidence type="ECO:0000256" key="2">
    <source>
        <dbReference type="ARBA" id="ARBA00022670"/>
    </source>
</evidence>
<feature type="domain" description="Peptidase S9 prolyl oligopeptidase catalytic" evidence="7">
    <location>
        <begin position="357"/>
        <end position="570"/>
    </location>
</feature>
<dbReference type="Proteomes" id="UP001419268">
    <property type="component" value="Unassembled WGS sequence"/>
</dbReference>
<dbReference type="InterPro" id="IPR029058">
    <property type="entry name" value="AB_hydrolase_fold"/>
</dbReference>
<comment type="caution">
    <text evidence="9">The sequence shown here is derived from an EMBL/GenBank/DDBJ whole genome shotgun (WGS) entry which is preliminary data.</text>
</comment>
<dbReference type="SUPFAM" id="SSF53474">
    <property type="entry name" value="alpha/beta-Hydrolases"/>
    <property type="match status" value="1"/>
</dbReference>
<evidence type="ECO:0000313" key="10">
    <source>
        <dbReference type="Proteomes" id="UP001419268"/>
    </source>
</evidence>
<dbReference type="InterPro" id="IPR001375">
    <property type="entry name" value="Peptidase_S9_cat"/>
</dbReference>
<comment type="function">
    <text evidence="5">Serine peptidase whose precise substrate specificity remains unclear. Does not cleave peptides after a arginine or lysine residue. Regulates trans-Golgi network morphology and sorting by regulating the membrane binding of the AP-1 complex. May play a role in the regulation of synaptic vesicle exocytosis.</text>
</comment>
<comment type="similarity">
    <text evidence="1 6">Belongs to the peptidase S9A family.</text>
</comment>
<dbReference type="GO" id="GO:0006508">
    <property type="term" value="P:proteolysis"/>
    <property type="evidence" value="ECO:0007669"/>
    <property type="project" value="UniProtKB-KW"/>
</dbReference>
<dbReference type="PANTHER" id="PTHR11757:SF12">
    <property type="entry name" value="PROLYL ENDOPEPTIDASE"/>
    <property type="match status" value="1"/>
</dbReference>
<reference evidence="9 10" key="1">
    <citation type="submission" date="2024-01" db="EMBL/GenBank/DDBJ databases">
        <title>Genome assemblies of Stephania.</title>
        <authorList>
            <person name="Yang L."/>
        </authorList>
    </citation>
    <scope>NUCLEOTIDE SEQUENCE [LARGE SCALE GENOMIC DNA]</scope>
    <source>
        <strain evidence="9">JXDWG</strain>
        <tissue evidence="9">Leaf</tissue>
    </source>
</reference>
<feature type="domain" description="Peptidase S9A N-terminal" evidence="8">
    <location>
        <begin position="48"/>
        <end position="262"/>
    </location>
</feature>
<dbReference type="PANTHER" id="PTHR11757">
    <property type="entry name" value="PROTEASE FAMILY S9A OLIGOPEPTIDASE"/>
    <property type="match status" value="1"/>
</dbReference>